<sequence length="113" mass="12134">MLHVAQGEPSRLLYAVPPVAQWLLFAQALLLQRRIIRTGRAEKGATPRPTRENPGISEAAAAGRCAVARNERAKAAQSKEAPVQTLPLPPHPKEAASAGRAYKYGRLAKYAAA</sequence>
<organism evidence="1 2">
    <name type="scientific">Hyalomma asiaticum</name>
    <name type="common">Tick</name>
    <dbReference type="NCBI Taxonomy" id="266040"/>
    <lineage>
        <taxon>Eukaryota</taxon>
        <taxon>Metazoa</taxon>
        <taxon>Ecdysozoa</taxon>
        <taxon>Arthropoda</taxon>
        <taxon>Chelicerata</taxon>
        <taxon>Arachnida</taxon>
        <taxon>Acari</taxon>
        <taxon>Parasitiformes</taxon>
        <taxon>Ixodida</taxon>
        <taxon>Ixodoidea</taxon>
        <taxon>Ixodidae</taxon>
        <taxon>Hyalomminae</taxon>
        <taxon>Hyalomma</taxon>
    </lineage>
</organism>
<gene>
    <name evidence="1" type="ORF">HPB50_024259</name>
</gene>
<protein>
    <submittedName>
        <fullName evidence="1">Uncharacterized protein</fullName>
    </submittedName>
</protein>
<reference evidence="1" key="1">
    <citation type="submission" date="2020-05" db="EMBL/GenBank/DDBJ databases">
        <title>Large-scale comparative analyses of tick genomes elucidate their genetic diversity and vector capacities.</title>
        <authorList>
            <person name="Jia N."/>
            <person name="Wang J."/>
            <person name="Shi W."/>
            <person name="Du L."/>
            <person name="Sun Y."/>
            <person name="Zhan W."/>
            <person name="Jiang J."/>
            <person name="Wang Q."/>
            <person name="Zhang B."/>
            <person name="Ji P."/>
            <person name="Sakyi L.B."/>
            <person name="Cui X."/>
            <person name="Yuan T."/>
            <person name="Jiang B."/>
            <person name="Yang W."/>
            <person name="Lam T.T.-Y."/>
            <person name="Chang Q."/>
            <person name="Ding S."/>
            <person name="Wang X."/>
            <person name="Zhu J."/>
            <person name="Ruan X."/>
            <person name="Zhao L."/>
            <person name="Wei J."/>
            <person name="Que T."/>
            <person name="Du C."/>
            <person name="Cheng J."/>
            <person name="Dai P."/>
            <person name="Han X."/>
            <person name="Huang E."/>
            <person name="Gao Y."/>
            <person name="Liu J."/>
            <person name="Shao H."/>
            <person name="Ye R."/>
            <person name="Li L."/>
            <person name="Wei W."/>
            <person name="Wang X."/>
            <person name="Wang C."/>
            <person name="Yang T."/>
            <person name="Huo Q."/>
            <person name="Li W."/>
            <person name="Guo W."/>
            <person name="Chen H."/>
            <person name="Zhou L."/>
            <person name="Ni X."/>
            <person name="Tian J."/>
            <person name="Zhou Y."/>
            <person name="Sheng Y."/>
            <person name="Liu T."/>
            <person name="Pan Y."/>
            <person name="Xia L."/>
            <person name="Li J."/>
            <person name="Zhao F."/>
            <person name="Cao W."/>
        </authorList>
    </citation>
    <scope>NUCLEOTIDE SEQUENCE</scope>
    <source>
        <strain evidence="1">Hyas-2018</strain>
    </source>
</reference>
<proteinExistence type="predicted"/>
<name>A0ACB7S878_HYAAI</name>
<evidence type="ECO:0000313" key="1">
    <source>
        <dbReference type="EMBL" id="KAH6931397.1"/>
    </source>
</evidence>
<keyword evidence="2" id="KW-1185">Reference proteome</keyword>
<comment type="caution">
    <text evidence="1">The sequence shown here is derived from an EMBL/GenBank/DDBJ whole genome shotgun (WGS) entry which is preliminary data.</text>
</comment>
<dbReference type="EMBL" id="CM023485">
    <property type="protein sequence ID" value="KAH6931397.1"/>
    <property type="molecule type" value="Genomic_DNA"/>
</dbReference>
<dbReference type="Proteomes" id="UP000821845">
    <property type="component" value="Chromosome 5"/>
</dbReference>
<evidence type="ECO:0000313" key="2">
    <source>
        <dbReference type="Proteomes" id="UP000821845"/>
    </source>
</evidence>
<accession>A0ACB7S878</accession>